<dbReference type="RefSeq" id="WP_167271024.1">
    <property type="nucleotide sequence ID" value="NZ_JAASQJ010000003.1"/>
</dbReference>
<feature type="signal peptide" evidence="1">
    <location>
        <begin position="1"/>
        <end position="21"/>
    </location>
</feature>
<name>A0ABX0UKV3_9BACT</name>
<dbReference type="Proteomes" id="UP001179181">
    <property type="component" value="Unassembled WGS sequence"/>
</dbReference>
<reference evidence="2 3" key="1">
    <citation type="submission" date="2020-03" db="EMBL/GenBank/DDBJ databases">
        <title>Genomic Encyclopedia of Type Strains, Phase IV (KMG-IV): sequencing the most valuable type-strain genomes for metagenomic binning, comparative biology and taxonomic classification.</title>
        <authorList>
            <person name="Goeker M."/>
        </authorList>
    </citation>
    <scope>NUCLEOTIDE SEQUENCE [LARGE SCALE GENOMIC DNA]</scope>
    <source>
        <strain evidence="2 3">DSM 102865</strain>
    </source>
</reference>
<proteinExistence type="predicted"/>
<gene>
    <name evidence="2" type="ORF">FHS68_002811</name>
</gene>
<keyword evidence="3" id="KW-1185">Reference proteome</keyword>
<protein>
    <recommendedName>
        <fullName evidence="4">Ig-like domain-containing protein</fullName>
    </recommendedName>
</protein>
<evidence type="ECO:0008006" key="4">
    <source>
        <dbReference type="Google" id="ProtNLM"/>
    </source>
</evidence>
<organism evidence="2 3">
    <name type="scientific">Dyadobacter arcticus</name>
    <dbReference type="NCBI Taxonomy" id="1078754"/>
    <lineage>
        <taxon>Bacteria</taxon>
        <taxon>Pseudomonadati</taxon>
        <taxon>Bacteroidota</taxon>
        <taxon>Cytophagia</taxon>
        <taxon>Cytophagales</taxon>
        <taxon>Spirosomataceae</taxon>
        <taxon>Dyadobacter</taxon>
    </lineage>
</organism>
<keyword evidence="1" id="KW-0732">Signal</keyword>
<comment type="caution">
    <text evidence="2">The sequence shown here is derived from an EMBL/GenBank/DDBJ whole genome shotgun (WGS) entry which is preliminary data.</text>
</comment>
<sequence>MKKFLLLSAFTLLMNCGWVGAQNVKVTSAANPCVGCFPAGWVFDAIPNNFAPSISNDHFYGGDQGRAWVPLLNAPPSGLGNFLSSYNTLNGTETSHTIITGLTPFKTYYLKYHIMSSKTSGTGYGSQGKLALSQGATATDLTVFTPNVDTDVWIKKTLIFTPTSHTARLTFSGSSDVNGYVNLDIGFNALTECSAGTDQVNLSGNLLTTKCPSSIDANLMSLVDDVAPAGSTLVWFTNPTHSQQEFAFPTQAGTGTYYAFFYDDNTGCYNTSLSSSKITVTTAPQVSINGNSLTNVCKESAVNLNSMLTGPIPANATVAWFTNGIHSGNKVEIPTAVSSGTYYAYYHYANGNCYNQDFSSSKVEVTIKPCDPDLTPTIDINSLIFNANVSRDFVVNIYEINNLNTVGNISFRINKLGGFTISYPSESGVSNVFGGVTNNNSNWTFTENANYITASKSSAILGNGKSIIGFKIKRKGGIPAGTSQNIKATIVGGTGGDIKSSNNAVITSVITN</sequence>
<evidence type="ECO:0000313" key="2">
    <source>
        <dbReference type="EMBL" id="NIJ53629.1"/>
    </source>
</evidence>
<evidence type="ECO:0000256" key="1">
    <source>
        <dbReference type="SAM" id="SignalP"/>
    </source>
</evidence>
<evidence type="ECO:0000313" key="3">
    <source>
        <dbReference type="Proteomes" id="UP001179181"/>
    </source>
</evidence>
<accession>A0ABX0UKV3</accession>
<dbReference type="EMBL" id="JAASQJ010000003">
    <property type="protein sequence ID" value="NIJ53629.1"/>
    <property type="molecule type" value="Genomic_DNA"/>
</dbReference>
<feature type="chain" id="PRO_5045735584" description="Ig-like domain-containing protein" evidence="1">
    <location>
        <begin position="22"/>
        <end position="512"/>
    </location>
</feature>